<evidence type="ECO:0000313" key="2">
    <source>
        <dbReference type="EMBL" id="GFO11762.1"/>
    </source>
</evidence>
<dbReference type="AlphaFoldDB" id="A0AAV4AXW6"/>
<sequence length="84" mass="9083">MSFQKEVLNAGSRDDMLAKNRTDVFATQCQKPGNLRLSGPPSGHGTSGGARTCERRVPANLRADSPATMPRELSAGSRENFCFK</sequence>
<dbReference type="EMBL" id="BLXT01004326">
    <property type="protein sequence ID" value="GFO11762.1"/>
    <property type="molecule type" value="Genomic_DNA"/>
</dbReference>
<protein>
    <submittedName>
        <fullName evidence="2">Uncharacterized protein</fullName>
    </submittedName>
</protein>
<gene>
    <name evidence="2" type="ORF">PoB_003826700</name>
</gene>
<comment type="caution">
    <text evidence="2">The sequence shown here is derived from an EMBL/GenBank/DDBJ whole genome shotgun (WGS) entry which is preliminary data.</text>
</comment>
<reference evidence="2 3" key="1">
    <citation type="journal article" date="2021" name="Elife">
        <title>Chloroplast acquisition without the gene transfer in kleptoplastic sea slugs, Plakobranchus ocellatus.</title>
        <authorList>
            <person name="Maeda T."/>
            <person name="Takahashi S."/>
            <person name="Yoshida T."/>
            <person name="Shimamura S."/>
            <person name="Takaki Y."/>
            <person name="Nagai Y."/>
            <person name="Toyoda A."/>
            <person name="Suzuki Y."/>
            <person name="Arimoto A."/>
            <person name="Ishii H."/>
            <person name="Satoh N."/>
            <person name="Nishiyama T."/>
            <person name="Hasebe M."/>
            <person name="Maruyama T."/>
            <person name="Minagawa J."/>
            <person name="Obokata J."/>
            <person name="Shigenobu S."/>
        </authorList>
    </citation>
    <scope>NUCLEOTIDE SEQUENCE [LARGE SCALE GENOMIC DNA]</scope>
</reference>
<keyword evidence="3" id="KW-1185">Reference proteome</keyword>
<feature type="region of interest" description="Disordered" evidence="1">
    <location>
        <begin position="31"/>
        <end position="84"/>
    </location>
</feature>
<organism evidence="2 3">
    <name type="scientific">Plakobranchus ocellatus</name>
    <dbReference type="NCBI Taxonomy" id="259542"/>
    <lineage>
        <taxon>Eukaryota</taxon>
        <taxon>Metazoa</taxon>
        <taxon>Spiralia</taxon>
        <taxon>Lophotrochozoa</taxon>
        <taxon>Mollusca</taxon>
        <taxon>Gastropoda</taxon>
        <taxon>Heterobranchia</taxon>
        <taxon>Euthyneura</taxon>
        <taxon>Panpulmonata</taxon>
        <taxon>Sacoglossa</taxon>
        <taxon>Placobranchoidea</taxon>
        <taxon>Plakobranchidae</taxon>
        <taxon>Plakobranchus</taxon>
    </lineage>
</organism>
<evidence type="ECO:0000313" key="3">
    <source>
        <dbReference type="Proteomes" id="UP000735302"/>
    </source>
</evidence>
<accession>A0AAV4AXW6</accession>
<proteinExistence type="predicted"/>
<name>A0AAV4AXW6_9GAST</name>
<dbReference type="Proteomes" id="UP000735302">
    <property type="component" value="Unassembled WGS sequence"/>
</dbReference>
<evidence type="ECO:0000256" key="1">
    <source>
        <dbReference type="SAM" id="MobiDB-lite"/>
    </source>
</evidence>